<feature type="compositionally biased region" description="Basic and acidic residues" evidence="1">
    <location>
        <begin position="1126"/>
        <end position="1139"/>
    </location>
</feature>
<feature type="compositionally biased region" description="Polar residues" evidence="1">
    <location>
        <begin position="362"/>
        <end position="382"/>
    </location>
</feature>
<sequence>MNPTVGNPDLEWFDPERFCNEPLYCEATHTPDDVLYSGSDDEAYHSPTERRARCEIQARRFLEGKPVFLLSASLRGPFDSKSGWVNPWRSRSLKSSSRTKSNQPRRRTRVSKRAADCNGSSGVVKSSIDPLCSFESALPQDNATHEAYIDDETFSRVWNWRDKVVAAQETPQTEVSSPDSKLATQATVPELPAAENGPTSSPSPVTPTVVRNTSKRHSSVQEAEEASPRPQVNEDSTQTPARNHIAQHVELSATARDRCLLDVGDLSPPAAQLYAEFVLSRTGRSSIPYTEEAEAHDSPSRAPPIPTLAEKENREARNVSTPSGGLPEATVSSVKVKTQLSARTDGSFRYKRKDRQEMLKSSRVTTKLSGLQSASEDSGQRPNSRDRPPMEGKETLNSNQPTEAPSSPLSSAPTSVQEVITATAEAEGQPTPENLPGPEPGQTAEPVNGQPPEPGVHSGEGQYDASETASQVDGPTLVCSGSSFDSEHHSTPSLGNFSFEKHSQDVVSEAIGSPRRLLWPKSQRRIDSYDSPMPMFGLGQERTPTTNELQAVAPSHDCSTREDSEIGSERASGDEEVLVPHEGQPTVSSKQVLTPIPGDIVQEQAEPMTGEGVESDRQSEKGEEDLQEHTCAEISDNAEAEIEMQLEFESSKAEIQSPWAKEDAQPLPRVDDVGTAGNGGIREKTDLVDTQSPWTKDMGLTSHATEVAEQLPLLDLAALKLSFTASKALELAASQSPWARGDSQLQLQHAAFNPLSSPANSAVLPTATHPVSPFQDTTPEEDIEMCNSQLCPLPPSTPETKQSGLPTPDFTFPVKSFRDFMTPSPERPAKKRRISAHSDSHLPSTQALLDAAVSNPWTGDSSPQPKRAKKHVFWAPLPDEEGNPAVSPDTTTDPNSNSDSPLNSPTNTDLPPSSGSGGGSRTVNSITKSKSKSRPRARPTSRPGSPPPSILITSKLPTDTNQKFAKHFAAVLANRRVTGASAAAAAAAAATQTQTQTPQRPPPPPQRIRRLLPSESQQVCPSPAFDAMAEAFRRADSVAGADGDGDADVCHRGGDGRFCQGLDANGKQEQGGDLDVDVHADAGMDMDKGVDVAEPLPLLQIHPLSLSQSRPQSRPSSSQSSCASEENQKGTEEASRLEVDVQPDGEESHGEGEVSQEQPIDDVSAVLENLDDFIGGIWDLDAELASMRTSASAQKRRQAQGLQEREGMGVVMSGASLDGHEEGLIDVGVWD</sequence>
<feature type="compositionally biased region" description="Basic residues" evidence="1">
    <location>
        <begin position="929"/>
        <end position="939"/>
    </location>
</feature>
<feature type="compositionally biased region" description="Basic and acidic residues" evidence="1">
    <location>
        <begin position="383"/>
        <end position="394"/>
    </location>
</feature>
<feature type="compositionally biased region" description="Polar residues" evidence="1">
    <location>
        <begin position="465"/>
        <end position="484"/>
    </location>
</feature>
<dbReference type="Proteomes" id="UP001302812">
    <property type="component" value="Unassembled WGS sequence"/>
</dbReference>
<feature type="region of interest" description="Disordered" evidence="1">
    <location>
        <begin position="288"/>
        <end position="500"/>
    </location>
</feature>
<dbReference type="GeneID" id="89936906"/>
<evidence type="ECO:0008006" key="4">
    <source>
        <dbReference type="Google" id="ProtNLM"/>
    </source>
</evidence>
<dbReference type="RefSeq" id="XP_064666194.1">
    <property type="nucleotide sequence ID" value="XM_064812781.1"/>
</dbReference>
<reference evidence="2" key="2">
    <citation type="submission" date="2023-05" db="EMBL/GenBank/DDBJ databases">
        <authorList>
            <consortium name="Lawrence Berkeley National Laboratory"/>
            <person name="Steindorff A."/>
            <person name="Hensen N."/>
            <person name="Bonometti L."/>
            <person name="Westerberg I."/>
            <person name="Brannstrom I.O."/>
            <person name="Guillou S."/>
            <person name="Cros-Aarteil S."/>
            <person name="Calhoun S."/>
            <person name="Haridas S."/>
            <person name="Kuo A."/>
            <person name="Mondo S."/>
            <person name="Pangilinan J."/>
            <person name="Riley R."/>
            <person name="Labutti K."/>
            <person name="Andreopoulos B."/>
            <person name="Lipzen A."/>
            <person name="Chen C."/>
            <person name="Yanf M."/>
            <person name="Daum C."/>
            <person name="Ng V."/>
            <person name="Clum A."/>
            <person name="Ohm R."/>
            <person name="Martin F."/>
            <person name="Silar P."/>
            <person name="Natvig D."/>
            <person name="Lalanne C."/>
            <person name="Gautier V."/>
            <person name="Ament-Velasquez S.L."/>
            <person name="Kruys A."/>
            <person name="Hutchinson M.I."/>
            <person name="Powell A.J."/>
            <person name="Barry K."/>
            <person name="Miller A.N."/>
            <person name="Grigoriev I.V."/>
            <person name="Debuchy R."/>
            <person name="Gladieux P."/>
            <person name="Thoren M.H."/>
            <person name="Johannesson H."/>
        </authorList>
    </citation>
    <scope>NUCLEOTIDE SEQUENCE</scope>
    <source>
        <strain evidence="2">CBS 508.74</strain>
    </source>
</reference>
<feature type="region of interest" description="Disordered" evidence="1">
    <location>
        <begin position="649"/>
        <end position="694"/>
    </location>
</feature>
<reference evidence="2" key="1">
    <citation type="journal article" date="2023" name="Mol. Phylogenet. Evol.">
        <title>Genome-scale phylogeny and comparative genomics of the fungal order Sordariales.</title>
        <authorList>
            <person name="Hensen N."/>
            <person name="Bonometti L."/>
            <person name="Westerberg I."/>
            <person name="Brannstrom I.O."/>
            <person name="Guillou S."/>
            <person name="Cros-Aarteil S."/>
            <person name="Calhoun S."/>
            <person name="Haridas S."/>
            <person name="Kuo A."/>
            <person name="Mondo S."/>
            <person name="Pangilinan J."/>
            <person name="Riley R."/>
            <person name="LaButti K."/>
            <person name="Andreopoulos B."/>
            <person name="Lipzen A."/>
            <person name="Chen C."/>
            <person name="Yan M."/>
            <person name="Daum C."/>
            <person name="Ng V."/>
            <person name="Clum A."/>
            <person name="Steindorff A."/>
            <person name="Ohm R.A."/>
            <person name="Martin F."/>
            <person name="Silar P."/>
            <person name="Natvig D.O."/>
            <person name="Lalanne C."/>
            <person name="Gautier V."/>
            <person name="Ament-Velasquez S.L."/>
            <person name="Kruys A."/>
            <person name="Hutchinson M.I."/>
            <person name="Powell A.J."/>
            <person name="Barry K."/>
            <person name="Miller A.N."/>
            <person name="Grigoriev I.V."/>
            <person name="Debuchy R."/>
            <person name="Gladieux P."/>
            <person name="Hiltunen Thoren M."/>
            <person name="Johannesson H."/>
        </authorList>
    </citation>
    <scope>NUCLEOTIDE SEQUENCE</scope>
    <source>
        <strain evidence="2">CBS 508.74</strain>
    </source>
</reference>
<feature type="compositionally biased region" description="Low complexity" evidence="1">
    <location>
        <begin position="1104"/>
        <end position="1121"/>
    </location>
</feature>
<organism evidence="2 3">
    <name type="scientific">Canariomyces notabilis</name>
    <dbReference type="NCBI Taxonomy" id="2074819"/>
    <lineage>
        <taxon>Eukaryota</taxon>
        <taxon>Fungi</taxon>
        <taxon>Dikarya</taxon>
        <taxon>Ascomycota</taxon>
        <taxon>Pezizomycotina</taxon>
        <taxon>Sordariomycetes</taxon>
        <taxon>Sordariomycetidae</taxon>
        <taxon>Sordariales</taxon>
        <taxon>Chaetomiaceae</taxon>
        <taxon>Canariomyces</taxon>
    </lineage>
</organism>
<feature type="compositionally biased region" description="Basic residues" evidence="1">
    <location>
        <begin position="103"/>
        <end position="112"/>
    </location>
</feature>
<feature type="region of interest" description="Disordered" evidence="1">
    <location>
        <begin position="984"/>
        <end position="1008"/>
    </location>
</feature>
<name>A0AAN6QEE8_9PEZI</name>
<feature type="region of interest" description="Disordered" evidence="1">
    <location>
        <begin position="877"/>
        <end position="955"/>
    </location>
</feature>
<comment type="caution">
    <text evidence="2">The sequence shown here is derived from an EMBL/GenBank/DDBJ whole genome shotgun (WGS) entry which is preliminary data.</text>
</comment>
<feature type="compositionally biased region" description="Basic and acidic residues" evidence="1">
    <location>
        <begin position="660"/>
        <end position="672"/>
    </location>
</feature>
<feature type="compositionally biased region" description="Low complexity" evidence="1">
    <location>
        <begin position="198"/>
        <end position="210"/>
    </location>
</feature>
<evidence type="ECO:0000256" key="1">
    <source>
        <dbReference type="SAM" id="MobiDB-lite"/>
    </source>
</evidence>
<evidence type="ECO:0000313" key="3">
    <source>
        <dbReference type="Proteomes" id="UP001302812"/>
    </source>
</evidence>
<dbReference type="AlphaFoldDB" id="A0AAN6QEE8"/>
<feature type="region of interest" description="Disordered" evidence="1">
    <location>
        <begin position="89"/>
        <end position="121"/>
    </location>
</feature>
<gene>
    <name evidence="2" type="ORF">N656DRAFT_739270</name>
</gene>
<keyword evidence="3" id="KW-1185">Reference proteome</keyword>
<dbReference type="EMBL" id="MU853361">
    <property type="protein sequence ID" value="KAK4108624.1"/>
    <property type="molecule type" value="Genomic_DNA"/>
</dbReference>
<feature type="region of interest" description="Disordered" evidence="1">
    <location>
        <begin position="190"/>
        <end position="242"/>
    </location>
</feature>
<feature type="compositionally biased region" description="Low complexity" evidence="1">
    <location>
        <begin position="89"/>
        <end position="101"/>
    </location>
</feature>
<feature type="compositionally biased region" description="Low complexity" evidence="1">
    <location>
        <begin position="984"/>
        <end position="998"/>
    </location>
</feature>
<feature type="compositionally biased region" description="Basic and acidic residues" evidence="1">
    <location>
        <begin position="558"/>
        <end position="573"/>
    </location>
</feature>
<feature type="region of interest" description="Disordered" evidence="1">
    <location>
        <begin position="551"/>
        <end position="629"/>
    </location>
</feature>
<evidence type="ECO:0000313" key="2">
    <source>
        <dbReference type="EMBL" id="KAK4108624.1"/>
    </source>
</evidence>
<feature type="region of interest" description="Disordered" evidence="1">
    <location>
        <begin position="793"/>
        <end position="841"/>
    </location>
</feature>
<feature type="compositionally biased region" description="Low complexity" evidence="1">
    <location>
        <begin position="892"/>
        <end position="908"/>
    </location>
</feature>
<proteinExistence type="predicted"/>
<feature type="compositionally biased region" description="Polar residues" evidence="1">
    <location>
        <begin position="330"/>
        <end position="344"/>
    </location>
</feature>
<accession>A0AAN6QEE8</accession>
<protein>
    <recommendedName>
        <fullName evidence="4">Protamine P1</fullName>
    </recommendedName>
</protein>
<feature type="region of interest" description="Disordered" evidence="1">
    <location>
        <begin position="1104"/>
        <end position="1159"/>
    </location>
</feature>
<feature type="compositionally biased region" description="Low complexity" evidence="1">
    <location>
        <begin position="401"/>
        <end position="415"/>
    </location>
</feature>